<proteinExistence type="predicted"/>
<dbReference type="Gene3D" id="3.40.30.10">
    <property type="entry name" value="Glutaredoxin"/>
    <property type="match status" value="1"/>
</dbReference>
<sequence length="289" mass="32426">MSDTPYVPPTVWKWEAPSGGAFAHINRPVAGATHDRALPVGKHPLQLYSLATPNGVKVTIMLEELLALGFEAAEYDAHLIRIGEGDQFGSGFVAVNPNSKIPALVDHGVQPPQRVFESGAILLYLAEKFGAFIPQDPAGRTECLSWLFWQMASAPILGGGFGHFYAYAPEKYEYPINRYAMEVKRQLDVLNRRLAERPYIAGEEYSIADIAIWPWYGALVRNQVYEAAQFLSAHEYPHVQRWAEAIARRPAVRRGRMVNRTSGPLEEQLHERHDASDFELKTQDKLEQG</sequence>
<evidence type="ECO:0000256" key="1">
    <source>
        <dbReference type="SAM" id="MobiDB-lite"/>
    </source>
</evidence>
<dbReference type="EMBL" id="PXYG01000007">
    <property type="protein sequence ID" value="PSJ44172.1"/>
    <property type="molecule type" value="Genomic_DNA"/>
</dbReference>
<feature type="compositionally biased region" description="Basic and acidic residues" evidence="1">
    <location>
        <begin position="267"/>
        <end position="289"/>
    </location>
</feature>
<gene>
    <name evidence="4" type="ORF">C7H85_15350</name>
</gene>
<feature type="domain" description="GST N-terminal" evidence="2">
    <location>
        <begin position="43"/>
        <end position="133"/>
    </location>
</feature>
<reference evidence="4 5" key="1">
    <citation type="submission" date="2018-03" db="EMBL/GenBank/DDBJ databases">
        <title>The draft genome of Zobellella sp. 59N8.</title>
        <authorList>
            <person name="Liu L."/>
            <person name="Li L."/>
            <person name="Zhang X."/>
            <person name="Liang L."/>
            <person name="Wang T."/>
        </authorList>
    </citation>
    <scope>NUCLEOTIDE SEQUENCE [LARGE SCALE GENOMIC DNA]</scope>
    <source>
        <strain evidence="4 5">59N8</strain>
    </source>
</reference>
<dbReference type="Gene3D" id="1.20.1050.10">
    <property type="match status" value="1"/>
</dbReference>
<dbReference type="CDD" id="cd03048">
    <property type="entry name" value="GST_N_Ure2p_like"/>
    <property type="match status" value="1"/>
</dbReference>
<dbReference type="PROSITE" id="PS50405">
    <property type="entry name" value="GST_CTER"/>
    <property type="match status" value="1"/>
</dbReference>
<dbReference type="SFLD" id="SFLDG00358">
    <property type="entry name" value="Main_(cytGST)"/>
    <property type="match status" value="1"/>
</dbReference>
<feature type="domain" description="GST C-terminal" evidence="3">
    <location>
        <begin position="136"/>
        <end position="265"/>
    </location>
</feature>
<dbReference type="SFLD" id="SFLDS00019">
    <property type="entry name" value="Glutathione_Transferase_(cytos"/>
    <property type="match status" value="1"/>
</dbReference>
<keyword evidence="5" id="KW-1185">Reference proteome</keyword>
<dbReference type="SUPFAM" id="SSF52833">
    <property type="entry name" value="Thioredoxin-like"/>
    <property type="match status" value="1"/>
</dbReference>
<dbReference type="Proteomes" id="UP000240243">
    <property type="component" value="Unassembled WGS sequence"/>
</dbReference>
<accession>A0A2P7R1T4</accession>
<evidence type="ECO:0000313" key="5">
    <source>
        <dbReference type="Proteomes" id="UP000240243"/>
    </source>
</evidence>
<evidence type="ECO:0000313" key="4">
    <source>
        <dbReference type="EMBL" id="PSJ44172.1"/>
    </source>
</evidence>
<dbReference type="InterPro" id="IPR036249">
    <property type="entry name" value="Thioredoxin-like_sf"/>
</dbReference>
<dbReference type="CDD" id="cd10292">
    <property type="entry name" value="GST_C_YghU_like"/>
    <property type="match status" value="1"/>
</dbReference>
<dbReference type="AlphaFoldDB" id="A0A2P7R1T4"/>
<dbReference type="Pfam" id="PF13410">
    <property type="entry name" value="GST_C_2"/>
    <property type="match status" value="1"/>
</dbReference>
<dbReference type="Pfam" id="PF02798">
    <property type="entry name" value="GST_N"/>
    <property type="match status" value="1"/>
</dbReference>
<dbReference type="PANTHER" id="PTHR44051:SF22">
    <property type="entry name" value="DISULFIDE-BOND OXIDOREDUCTASE YGHU"/>
    <property type="match status" value="1"/>
</dbReference>
<dbReference type="InterPro" id="IPR010987">
    <property type="entry name" value="Glutathione-S-Trfase_C-like"/>
</dbReference>
<dbReference type="InterPro" id="IPR040079">
    <property type="entry name" value="Glutathione_S-Trfase"/>
</dbReference>
<dbReference type="SFLD" id="SFLDG01151">
    <property type="entry name" value="Main.2:_Nu-like"/>
    <property type="match status" value="1"/>
</dbReference>
<dbReference type="NCBIfam" id="NF008731">
    <property type="entry name" value="PRK11752.1"/>
    <property type="match status" value="1"/>
</dbReference>
<dbReference type="OrthoDB" id="9803562at2"/>
<dbReference type="PANTHER" id="PTHR44051">
    <property type="entry name" value="GLUTATHIONE S-TRANSFERASE-RELATED"/>
    <property type="match status" value="1"/>
</dbReference>
<feature type="region of interest" description="Disordered" evidence="1">
    <location>
        <begin position="257"/>
        <end position="289"/>
    </location>
</feature>
<dbReference type="InterPro" id="IPR036282">
    <property type="entry name" value="Glutathione-S-Trfase_C_sf"/>
</dbReference>
<organism evidence="4 5">
    <name type="scientific">Zobellella endophytica</name>
    <dbReference type="NCBI Taxonomy" id="2116700"/>
    <lineage>
        <taxon>Bacteria</taxon>
        <taxon>Pseudomonadati</taxon>
        <taxon>Pseudomonadota</taxon>
        <taxon>Gammaproteobacteria</taxon>
        <taxon>Aeromonadales</taxon>
        <taxon>Aeromonadaceae</taxon>
        <taxon>Zobellella</taxon>
    </lineage>
</organism>
<dbReference type="PROSITE" id="PS50404">
    <property type="entry name" value="GST_NTER"/>
    <property type="match status" value="1"/>
</dbReference>
<name>A0A2P7R1T4_9GAMM</name>
<evidence type="ECO:0000259" key="3">
    <source>
        <dbReference type="PROSITE" id="PS50405"/>
    </source>
</evidence>
<protein>
    <submittedName>
        <fullName evidence="4">Glutathione-dependent disulfide-bond oxidoreductase</fullName>
    </submittedName>
</protein>
<dbReference type="RefSeq" id="WP_106730624.1">
    <property type="nucleotide sequence ID" value="NZ_PXYG01000007.1"/>
</dbReference>
<comment type="caution">
    <text evidence="4">The sequence shown here is derived from an EMBL/GenBank/DDBJ whole genome shotgun (WGS) entry which is preliminary data.</text>
</comment>
<dbReference type="SUPFAM" id="SSF47616">
    <property type="entry name" value="GST C-terminal domain-like"/>
    <property type="match status" value="1"/>
</dbReference>
<dbReference type="InterPro" id="IPR004045">
    <property type="entry name" value="Glutathione_S-Trfase_N"/>
</dbReference>
<evidence type="ECO:0000259" key="2">
    <source>
        <dbReference type="PROSITE" id="PS50404"/>
    </source>
</evidence>